<keyword evidence="4" id="KW-0963">Cytoplasm</keyword>
<organism evidence="9 10">
    <name type="scientific">Kwoniella shivajii</name>
    <dbReference type="NCBI Taxonomy" id="564305"/>
    <lineage>
        <taxon>Eukaryota</taxon>
        <taxon>Fungi</taxon>
        <taxon>Dikarya</taxon>
        <taxon>Basidiomycota</taxon>
        <taxon>Agaricomycotina</taxon>
        <taxon>Tremellomycetes</taxon>
        <taxon>Tremellales</taxon>
        <taxon>Cryptococcaceae</taxon>
        <taxon>Kwoniella</taxon>
    </lineage>
</organism>
<evidence type="ECO:0000256" key="6">
    <source>
        <dbReference type="ARBA" id="ARBA00023242"/>
    </source>
</evidence>
<dbReference type="PANTHER" id="PTHR14145">
    <property type="entry name" value="26S PROTESOME SUBUNIT 6"/>
    <property type="match status" value="1"/>
</dbReference>
<dbReference type="PROSITE" id="PS50250">
    <property type="entry name" value="PCI"/>
    <property type="match status" value="1"/>
</dbReference>
<dbReference type="Gene3D" id="1.25.40.570">
    <property type="match status" value="1"/>
</dbReference>
<keyword evidence="5" id="KW-0736">Signalosome</keyword>
<dbReference type="InterPro" id="IPR019585">
    <property type="entry name" value="Rpn7/CSN1"/>
</dbReference>
<evidence type="ECO:0000256" key="2">
    <source>
        <dbReference type="ARBA" id="ARBA00004496"/>
    </source>
</evidence>
<evidence type="ECO:0000313" key="10">
    <source>
        <dbReference type="Proteomes" id="UP001329825"/>
    </source>
</evidence>
<dbReference type="Pfam" id="PF10602">
    <property type="entry name" value="RPN7"/>
    <property type="match status" value="1"/>
</dbReference>
<evidence type="ECO:0000256" key="7">
    <source>
        <dbReference type="SAM" id="MobiDB-lite"/>
    </source>
</evidence>
<dbReference type="Pfam" id="PF01399">
    <property type="entry name" value="PCI"/>
    <property type="match status" value="1"/>
</dbReference>
<dbReference type="InterPro" id="IPR036390">
    <property type="entry name" value="WH_DNA-bd_sf"/>
</dbReference>
<dbReference type="GeneID" id="87958501"/>
<evidence type="ECO:0000256" key="5">
    <source>
        <dbReference type="ARBA" id="ARBA00022790"/>
    </source>
</evidence>
<comment type="subcellular location">
    <subcellularLocation>
        <location evidence="2">Cytoplasm</location>
    </subcellularLocation>
    <subcellularLocation>
        <location evidence="1">Nucleus</location>
    </subcellularLocation>
</comment>
<evidence type="ECO:0000256" key="3">
    <source>
        <dbReference type="ARBA" id="ARBA00008793"/>
    </source>
</evidence>
<reference evidence="9 10" key="1">
    <citation type="submission" date="2024-01" db="EMBL/GenBank/DDBJ databases">
        <title>Comparative genomics of Cryptococcus and Kwoniella reveals pathogenesis evolution and contrasting modes of karyotype evolution via chromosome fusion or intercentromeric recombination.</title>
        <authorList>
            <person name="Coelho M.A."/>
            <person name="David-Palma M."/>
            <person name="Shea T."/>
            <person name="Bowers K."/>
            <person name="McGinley-Smith S."/>
            <person name="Mohammad A.W."/>
            <person name="Gnirke A."/>
            <person name="Yurkov A.M."/>
            <person name="Nowrousian M."/>
            <person name="Sun S."/>
            <person name="Cuomo C.A."/>
            <person name="Heitman J."/>
        </authorList>
    </citation>
    <scope>NUCLEOTIDE SEQUENCE [LARGE SCALE GENOMIC DNA]</scope>
    <source>
        <strain evidence="9">CBS 11374</strain>
    </source>
</reference>
<keyword evidence="6" id="KW-0539">Nucleus</keyword>
<protein>
    <recommendedName>
        <fullName evidence="8">PCI domain-containing protein</fullName>
    </recommendedName>
</protein>
<dbReference type="SUPFAM" id="SSF46785">
    <property type="entry name" value="Winged helix' DNA-binding domain"/>
    <property type="match status" value="1"/>
</dbReference>
<dbReference type="RefSeq" id="XP_062794126.1">
    <property type="nucleotide sequence ID" value="XM_062938075.1"/>
</dbReference>
<feature type="domain" description="PCI" evidence="8">
    <location>
        <begin position="287"/>
        <end position="476"/>
    </location>
</feature>
<dbReference type="PANTHER" id="PTHR14145:SF2">
    <property type="entry name" value="COP9 SIGNALOSOME COMPLEX SUBUNIT 1"/>
    <property type="match status" value="1"/>
</dbReference>
<dbReference type="InterPro" id="IPR000717">
    <property type="entry name" value="PCI_dom"/>
</dbReference>
<proteinExistence type="inferred from homology"/>
<keyword evidence="10" id="KW-1185">Reference proteome</keyword>
<gene>
    <name evidence="9" type="ORF">IL334_006371</name>
</gene>
<dbReference type="InterPro" id="IPR045135">
    <property type="entry name" value="Rpn7_N"/>
</dbReference>
<evidence type="ECO:0000256" key="1">
    <source>
        <dbReference type="ARBA" id="ARBA00004123"/>
    </source>
</evidence>
<accession>A0ABZ1D9Q6</accession>
<dbReference type="SMART" id="SM00088">
    <property type="entry name" value="PINT"/>
    <property type="match status" value="1"/>
</dbReference>
<evidence type="ECO:0000313" key="9">
    <source>
        <dbReference type="EMBL" id="WRT69387.1"/>
    </source>
</evidence>
<comment type="similarity">
    <text evidence="3">Belongs to the CSN1 family.</text>
</comment>
<feature type="region of interest" description="Disordered" evidence="7">
    <location>
        <begin position="513"/>
        <end position="548"/>
    </location>
</feature>
<feature type="compositionally biased region" description="Basic and acidic residues" evidence="7">
    <location>
        <begin position="513"/>
        <end position="527"/>
    </location>
</feature>
<evidence type="ECO:0000259" key="8">
    <source>
        <dbReference type="PROSITE" id="PS50250"/>
    </source>
</evidence>
<dbReference type="EMBL" id="CP141889">
    <property type="protein sequence ID" value="WRT69387.1"/>
    <property type="molecule type" value="Genomic_DNA"/>
</dbReference>
<sequence>MSQASSSRHRTVEEMLSPLNAHDFDWKAYEGTYQGRALITRLFHIPSLLLSSQSKPTFQAISFSRAALARLIPHLKNETWDWSLYYSSIKLLKDPSARRKSKDEREDDISRMDIDDLNTIPVDAGGTGNGSGGEEEDGIADIKWIENVKELERRENNRLDVELRGYLSNLIKESIRLTYLAFAQLSVKVGNSQAAMKNYSAVREYSTSSQHHVDLGVGIVETLLAFNLPSTLPGHISKLESTLDRLHPPPPTTRGPTTEAANVTASDLRERRENEARSLAVRRSVMVRIRVAKGLVALHNREWSKAGRELGSVGEEEGGLGDFEGKAISSADLALITAFCILASADRDRIRRVLLDRTSFKAQIDDHDSWIVDLISAYVDANYGQVMNLLQRAEPMLLLNPFLSSHAGILLDLIEKRCILQYVKPFATIQIPVMATAFGLDTKHMLSLVEGLVENKEIQGKVDLIDQILVLKEPDHRGEMFTNAFKVGKKAGDVTQTAILRMKMIEAGILVDPRNKSSDRNGHDEKGQLILDEGLSEEMTIEPPSYEA</sequence>
<evidence type="ECO:0000256" key="4">
    <source>
        <dbReference type="ARBA" id="ARBA00022490"/>
    </source>
</evidence>
<dbReference type="Proteomes" id="UP001329825">
    <property type="component" value="Chromosome 9"/>
</dbReference>
<name>A0ABZ1D9Q6_9TREE</name>